<dbReference type="EMBL" id="RBXO01000001">
    <property type="protein sequence ID" value="RKT54994.1"/>
    <property type="molecule type" value="Genomic_DNA"/>
</dbReference>
<protein>
    <recommendedName>
        <fullName evidence="3">Pentapeptide repeat protein</fullName>
    </recommendedName>
</protein>
<dbReference type="Pfam" id="PF13576">
    <property type="entry name" value="Pentapeptide_3"/>
    <property type="match status" value="1"/>
</dbReference>
<proteinExistence type="predicted"/>
<name>A0A495W0S9_9PSEU</name>
<reference evidence="1 2" key="1">
    <citation type="submission" date="2018-10" db="EMBL/GenBank/DDBJ databases">
        <title>Sequencing the genomes of 1000 actinobacteria strains.</title>
        <authorList>
            <person name="Klenk H.-P."/>
        </authorList>
    </citation>
    <scope>NUCLEOTIDE SEQUENCE [LARGE SCALE GENOMIC DNA]</scope>
    <source>
        <strain evidence="1 2">DSM 43800</strain>
    </source>
</reference>
<keyword evidence="2" id="KW-1185">Reference proteome</keyword>
<accession>A0A495W0S9</accession>
<comment type="caution">
    <text evidence="1">The sequence shown here is derived from an EMBL/GenBank/DDBJ whole genome shotgun (WGS) entry which is preliminary data.</text>
</comment>
<organism evidence="1 2">
    <name type="scientific">Saccharothrix australiensis</name>
    <dbReference type="NCBI Taxonomy" id="2072"/>
    <lineage>
        <taxon>Bacteria</taxon>
        <taxon>Bacillati</taxon>
        <taxon>Actinomycetota</taxon>
        <taxon>Actinomycetes</taxon>
        <taxon>Pseudonocardiales</taxon>
        <taxon>Pseudonocardiaceae</taxon>
        <taxon>Saccharothrix</taxon>
    </lineage>
</organism>
<evidence type="ECO:0000313" key="2">
    <source>
        <dbReference type="Proteomes" id="UP000282084"/>
    </source>
</evidence>
<dbReference type="Proteomes" id="UP000282084">
    <property type="component" value="Unassembled WGS sequence"/>
</dbReference>
<dbReference type="InterPro" id="IPR001646">
    <property type="entry name" value="5peptide_repeat"/>
</dbReference>
<evidence type="ECO:0000313" key="1">
    <source>
        <dbReference type="EMBL" id="RKT54994.1"/>
    </source>
</evidence>
<evidence type="ECO:0008006" key="3">
    <source>
        <dbReference type="Google" id="ProtNLM"/>
    </source>
</evidence>
<dbReference type="Gene3D" id="2.160.20.80">
    <property type="entry name" value="E3 ubiquitin-protein ligase SopA"/>
    <property type="match status" value="1"/>
</dbReference>
<dbReference type="AlphaFoldDB" id="A0A495W0S9"/>
<gene>
    <name evidence="1" type="ORF">C8E97_3649</name>
</gene>
<sequence>MIGVMPTWVMWLVVALVVVAVAVRHHRRSRADTLLDEHARRRAGAAAPTPVSVWREANRLFRAGDREGLLLLAEIGRAVPRRRQDVLDTWLAALRGGVGRGLDAPWRTAVQRELVSHLRPGDDFWPGMDVRAVGAILVDFDLSGCRVGRVDFSGAVFVGDARFAAMTVTGEATFDGARFLRHAVFTDSLFARSVSFVLAVFTGNLAFSGVRVAGEAWLRSAKVSGRADLRRAEFGGPADLAEVFFGGRALFGEVVFHRDALFSRSWFRGWTDVGSALIGEAAEFDGVRFGRRVLR</sequence>